<comment type="similarity">
    <text evidence="2 6">Belongs to the FPP/GGPP synthase family.</text>
</comment>
<proteinExistence type="inferred from homology"/>
<dbReference type="Pfam" id="PF00348">
    <property type="entry name" value="polyprenyl_synt"/>
    <property type="match status" value="1"/>
</dbReference>
<gene>
    <name evidence="7" type="primary">ispB</name>
</gene>
<evidence type="ECO:0000256" key="2">
    <source>
        <dbReference type="ARBA" id="ARBA00006706"/>
    </source>
</evidence>
<keyword evidence="4" id="KW-0479">Metal-binding</keyword>
<dbReference type="EMBL" id="DQ068067">
    <property type="protein sequence ID" value="AAY89943.1"/>
    <property type="molecule type" value="Genomic_DNA"/>
</dbReference>
<evidence type="ECO:0000313" key="7">
    <source>
        <dbReference type="EMBL" id="AAY89943.1"/>
    </source>
</evidence>
<accession>Q4JN53</accession>
<dbReference type="InterPro" id="IPR008949">
    <property type="entry name" value="Isoprenoid_synthase_dom_sf"/>
</dbReference>
<dbReference type="SFLD" id="SFLDS00005">
    <property type="entry name" value="Isoprenoid_Synthase_Type_I"/>
    <property type="match status" value="1"/>
</dbReference>
<evidence type="ECO:0000256" key="5">
    <source>
        <dbReference type="ARBA" id="ARBA00022842"/>
    </source>
</evidence>
<evidence type="ECO:0000256" key="6">
    <source>
        <dbReference type="RuleBase" id="RU004466"/>
    </source>
</evidence>
<evidence type="ECO:0000256" key="3">
    <source>
        <dbReference type="ARBA" id="ARBA00022679"/>
    </source>
</evidence>
<dbReference type="SUPFAM" id="SSF48576">
    <property type="entry name" value="Terpenoid synthases"/>
    <property type="match status" value="1"/>
</dbReference>
<evidence type="ECO:0000256" key="1">
    <source>
        <dbReference type="ARBA" id="ARBA00001946"/>
    </source>
</evidence>
<keyword evidence="3 6" id="KW-0808">Transferase</keyword>
<keyword evidence="5" id="KW-0460">Magnesium</keyword>
<dbReference type="CDD" id="cd00685">
    <property type="entry name" value="Trans_IPPS_HT"/>
    <property type="match status" value="1"/>
</dbReference>
<dbReference type="GO" id="GO:0008299">
    <property type="term" value="P:isoprenoid biosynthetic process"/>
    <property type="evidence" value="ECO:0007669"/>
    <property type="project" value="InterPro"/>
</dbReference>
<dbReference type="InterPro" id="IPR000092">
    <property type="entry name" value="Polyprenyl_synt"/>
</dbReference>
<comment type="cofactor">
    <cofactor evidence="1">
        <name>Mg(2+)</name>
        <dbReference type="ChEBI" id="CHEBI:18420"/>
    </cofactor>
</comment>
<dbReference type="GO" id="GO:0046872">
    <property type="term" value="F:metal ion binding"/>
    <property type="evidence" value="ECO:0007669"/>
    <property type="project" value="UniProtKB-KW"/>
</dbReference>
<dbReference type="GO" id="GO:0004659">
    <property type="term" value="F:prenyltransferase activity"/>
    <property type="evidence" value="ECO:0007669"/>
    <property type="project" value="InterPro"/>
</dbReference>
<dbReference type="Gene3D" id="1.10.600.10">
    <property type="entry name" value="Farnesyl Diphosphate Synthase"/>
    <property type="match status" value="1"/>
</dbReference>
<sequence length="319" mass="35920">MRDLKQISKSLHSDLEKLNIFLKKATSTDVSLINNLSSHMIESGGKRIRPIILMLFSRLFKNEKNVIEAGAILELIHAATLLHDDVVDQSDIRHNIKTANKLWGDDSAVLVGDFLYSRAFELIVDINKEKVYKILAETTNQISQGEVIQLMVKDKIIDNTDKYLNIIYLKTGKLFEASAAVASELAGGNYIDNAKSFGKNFGIAYQLRNDYLDYFGDESETGKNIIEDLSEGKSTLPLIHSYLNSNSDDKKILLEIFEGKILSKSNVLLEIFKRNNSDVYTRNKIKEYSDSAIESLDGLSGESKQSLVDLTHFCSQRIK</sequence>
<protein>
    <submittedName>
        <fullName evidence="7">Predicted octaprenyl-diphosphate synthase</fullName>
    </submittedName>
</protein>
<dbReference type="AlphaFoldDB" id="Q4JN53"/>
<organism evidence="7">
    <name type="scientific">uncultured bacterium BAC13K9BAC</name>
    <dbReference type="NCBI Taxonomy" id="332979"/>
    <lineage>
        <taxon>Bacteria</taxon>
        <taxon>environmental samples</taxon>
    </lineage>
</organism>
<reference evidence="7" key="1">
    <citation type="journal article" date="2005" name="PLoS Biol.">
        <title>New insights into metabolic properties of marine bacteria encoding proteorhodopsins.</title>
        <authorList>
            <person name="Sabehi G."/>
            <person name="Loy A."/>
            <person name="Jung K.H."/>
            <person name="Partha R."/>
            <person name="Spudich J.L."/>
            <person name="Isaacson T."/>
            <person name="Hirschberg J."/>
            <person name="Wagner M."/>
            <person name="Beja O."/>
        </authorList>
    </citation>
    <scope>NUCLEOTIDE SEQUENCE</scope>
</reference>
<dbReference type="PANTHER" id="PTHR12001:SF69">
    <property type="entry name" value="ALL TRANS-POLYPRENYL-DIPHOSPHATE SYNTHASE PDSS1"/>
    <property type="match status" value="1"/>
</dbReference>
<name>Q4JN53_9BACT</name>
<evidence type="ECO:0000256" key="4">
    <source>
        <dbReference type="ARBA" id="ARBA00022723"/>
    </source>
</evidence>
<dbReference type="PANTHER" id="PTHR12001">
    <property type="entry name" value="GERANYLGERANYL PYROPHOSPHATE SYNTHASE"/>
    <property type="match status" value="1"/>
</dbReference>